<dbReference type="OMA" id="DHHFIDS"/>
<dbReference type="Pfam" id="PF23044">
    <property type="entry name" value="SH3-C_UBE2O"/>
    <property type="match status" value="1"/>
</dbReference>
<dbReference type="OrthoDB" id="632608at2759"/>
<dbReference type="Pfam" id="PF23046">
    <property type="entry name" value="tSH3-B_UBE2O"/>
    <property type="match status" value="1"/>
</dbReference>
<dbReference type="Proteomes" id="UP000019116">
    <property type="component" value="Chromosome 3B"/>
</dbReference>
<evidence type="ECO:0000259" key="4">
    <source>
        <dbReference type="PROSITE" id="PS50127"/>
    </source>
</evidence>
<evidence type="ECO:0000313" key="6">
    <source>
        <dbReference type="Proteomes" id="UP000019116"/>
    </source>
</evidence>
<reference evidence="5" key="1">
    <citation type="submission" date="2018-08" db="EMBL/GenBank/DDBJ databases">
        <authorList>
            <person name="Rossello M."/>
        </authorList>
    </citation>
    <scope>NUCLEOTIDE SEQUENCE [LARGE SCALE GENOMIC DNA]</scope>
    <source>
        <strain evidence="5">cv. Chinese Spring</strain>
    </source>
</reference>
<dbReference type="STRING" id="4565.A0A3B6FHP5"/>
<dbReference type="CDD" id="cd23837">
    <property type="entry name" value="UBCc_UBE2O"/>
    <property type="match status" value="1"/>
</dbReference>
<accession>A0A3B6FHP5</accession>
<dbReference type="InterPro" id="IPR057733">
    <property type="entry name" value="UBE2O-like_SH3-B"/>
</dbReference>
<evidence type="ECO:0000256" key="1">
    <source>
        <dbReference type="ARBA" id="ARBA00022679"/>
    </source>
</evidence>
<dbReference type="AlphaFoldDB" id="A0A3B6FHP5"/>
<evidence type="ECO:0000256" key="3">
    <source>
        <dbReference type="SAM" id="MobiDB-lite"/>
    </source>
</evidence>
<dbReference type="Gene3D" id="3.10.110.10">
    <property type="entry name" value="Ubiquitin Conjugating Enzyme"/>
    <property type="match status" value="1"/>
</dbReference>
<evidence type="ECO:0000313" key="5">
    <source>
        <dbReference type="EnsemblPlants" id="TraesCS3B02G029100.1"/>
    </source>
</evidence>
<protein>
    <recommendedName>
        <fullName evidence="4">UBC core domain-containing protein</fullName>
    </recommendedName>
</protein>
<keyword evidence="6" id="KW-1185">Reference proteome</keyword>
<organism evidence="5">
    <name type="scientific">Triticum aestivum</name>
    <name type="common">Wheat</name>
    <dbReference type="NCBI Taxonomy" id="4565"/>
    <lineage>
        <taxon>Eukaryota</taxon>
        <taxon>Viridiplantae</taxon>
        <taxon>Streptophyta</taxon>
        <taxon>Embryophyta</taxon>
        <taxon>Tracheophyta</taxon>
        <taxon>Spermatophyta</taxon>
        <taxon>Magnoliopsida</taxon>
        <taxon>Liliopsida</taxon>
        <taxon>Poales</taxon>
        <taxon>Poaceae</taxon>
        <taxon>BOP clade</taxon>
        <taxon>Pooideae</taxon>
        <taxon>Triticodae</taxon>
        <taxon>Triticeae</taxon>
        <taxon>Triticinae</taxon>
        <taxon>Triticum</taxon>
    </lineage>
</organism>
<reference evidence="5" key="2">
    <citation type="submission" date="2018-10" db="UniProtKB">
        <authorList>
            <consortium name="EnsemblPlants"/>
        </authorList>
    </citation>
    <scope>IDENTIFICATION</scope>
</reference>
<dbReference type="InterPro" id="IPR016135">
    <property type="entry name" value="UBQ-conjugating_enzyme/RWD"/>
</dbReference>
<keyword evidence="1" id="KW-0808">Transferase</keyword>
<dbReference type="InterPro" id="IPR000608">
    <property type="entry name" value="UBC"/>
</dbReference>
<dbReference type="GO" id="GO:0061631">
    <property type="term" value="F:ubiquitin conjugating enzyme activity"/>
    <property type="evidence" value="ECO:0000318"/>
    <property type="project" value="GO_Central"/>
</dbReference>
<dbReference type="Pfam" id="PF00179">
    <property type="entry name" value="UQ_con"/>
    <property type="match status" value="1"/>
</dbReference>
<gene>
    <name evidence="5" type="primary">LOC123064395</name>
</gene>
<feature type="compositionally biased region" description="Acidic residues" evidence="3">
    <location>
        <begin position="296"/>
        <end position="332"/>
    </location>
</feature>
<dbReference type="SMR" id="A0A3B6FHP5"/>
<dbReference type="PROSITE" id="PS50127">
    <property type="entry name" value="UBC_2"/>
    <property type="match status" value="1"/>
</dbReference>
<dbReference type="PANTHER" id="PTHR46116:SF32">
    <property type="entry name" value="OS05G0153132 PROTEIN"/>
    <property type="match status" value="1"/>
</dbReference>
<keyword evidence="2" id="KW-0833">Ubl conjugation pathway</keyword>
<dbReference type="Gramene" id="TraesCS3B02G029100.1">
    <property type="protein sequence ID" value="TraesCS3B02G029100.1"/>
    <property type="gene ID" value="TraesCS3B02G029100"/>
</dbReference>
<dbReference type="InterPro" id="IPR057734">
    <property type="entry name" value="UBE2O-like_SH3-C"/>
</dbReference>
<name>A0A3B6FHP5_WHEAT</name>
<feature type="region of interest" description="Disordered" evidence="3">
    <location>
        <begin position="290"/>
        <end position="345"/>
    </location>
</feature>
<dbReference type="SUPFAM" id="SSF54495">
    <property type="entry name" value="UBC-like"/>
    <property type="match status" value="1"/>
</dbReference>
<dbReference type="EnsemblPlants" id="TraesCS3B02G029100.1">
    <property type="protein sequence ID" value="TraesCS3B02G029100.1"/>
    <property type="gene ID" value="TraesCS3B02G029100"/>
</dbReference>
<sequence>MDVVPAAASPNLYLLDLVSSGPKLIDRGLVLPDGEVDNIYLPVDTFQLLRIDDTVVYKNISDITVVDRSHLYPGQVVGSASDMGGQIGVVTGVNTMLNLAKLDNKGLPIKVIRGVSPSSLRRIRSLNLGDFVVSGPWLGRVVEVSIDIDVLFDDGAVCRVTDAESKNLVGVCVNRHTRHRHQMNSIFHQGQSVGGPDACSIFKAARWLNGYWHPEQDLGTIMKLETSGVLVYWVASMHCGTDKELLEASAPPAYQNPDDLTFFCASYNCCWGLADRCFFLETCSNEGGGACSPDQHDDDDDDDDDDGDDDDEEEDEEEEYNACSEDNQEECEASTSQVLPPTKQKDPRFYRKQLRKLVFEGHRRAQRSQVMRHVEVEFPMLVANTRTTVDVVWQDGTRQQGRPSATIVPFGIWNEQEFFPGQHVVANVLPVNSAVDATADVTTTSVNSDIDASGTGPAERVGIVKSMQHEDQTVCVSWFKTPGHPDEAMEVECDDTVSAYDLRLDSSHSAYYGDIVIRIVPSVSTDDGGSAPLSQGNKKKNVVPADLSWVGRVVELPNGHVQVKWGDGSMSTVSPHEIVVIKDEHYMELWLEMGDWVEDNGVDDAPEEPVAANTDIDLQNLDNDVESVGPAMSRTRLLGLSFWSFLQLTSDMVARGKGYLMNWRSSSSSLPSSELPTPINDDSIGGAAVETSDAAVDVTSHGFDGGPKAAGATCCSDESLCFPRFDVLQISPLDHHYLDTTDQGASRAKSWAKAVQKEWKILENDLPGTIYVRAFEDRMDLLRVVMVGASGTPYHDGLFFFDLQLPPSYPDAPPQVYYHSFGLRLNPNLYESGTVCLSLLNTFGGEGTEVWSSTESSLLQVVVSIQGLVLNDKPYYNETGYETMVDKPEGRRNALPYSENAYLLTLRTMLHLLRRPPQGFEEFVKEHFRHRGRFVLRACNAWLQGNMVDNAHATEVSRKQPCSAGLRLALTKVVPSLVAAFTEIRAEGCEEYQ</sequence>
<dbReference type="Gramene" id="TraesCS3B03G0065800.1">
    <property type="protein sequence ID" value="TraesCS3B03G0065800.1.CDS"/>
    <property type="gene ID" value="TraesCS3B03G0065800"/>
</dbReference>
<dbReference type="Pfam" id="PF23043">
    <property type="entry name" value="SH3-B_UBE2O"/>
    <property type="match status" value="1"/>
</dbReference>
<proteinExistence type="predicted"/>
<dbReference type="InterPro" id="IPR057735">
    <property type="entry name" value="UBE2O-like_tSH3-B"/>
</dbReference>
<feature type="domain" description="UBC core" evidence="4">
    <location>
        <begin position="750"/>
        <end position="910"/>
    </location>
</feature>
<dbReference type="PANTHER" id="PTHR46116">
    <property type="entry name" value="(E3-INDEPENDENT) E2 UBIQUITIN-CONJUGATING ENZYME"/>
    <property type="match status" value="1"/>
</dbReference>
<evidence type="ECO:0000256" key="2">
    <source>
        <dbReference type="ARBA" id="ARBA00022786"/>
    </source>
</evidence>
<dbReference type="SMART" id="SM00212">
    <property type="entry name" value="UBCc"/>
    <property type="match status" value="1"/>
</dbReference>